<dbReference type="Pfam" id="PF13469">
    <property type="entry name" value="Sulfotransfer_3"/>
    <property type="match status" value="1"/>
</dbReference>
<accession>A0A420WGK8</accession>
<dbReference type="OrthoDB" id="7629357at2"/>
<evidence type="ECO:0000313" key="1">
    <source>
        <dbReference type="EMBL" id="RKQ70089.1"/>
    </source>
</evidence>
<comment type="caution">
    <text evidence="1">The sequence shown here is derived from an EMBL/GenBank/DDBJ whole genome shotgun (WGS) entry which is preliminary data.</text>
</comment>
<reference evidence="1 2" key="1">
    <citation type="submission" date="2018-10" db="EMBL/GenBank/DDBJ databases">
        <title>Comparative analysis of microorganisms from saline springs in Andes Mountain Range, Colombia.</title>
        <authorList>
            <person name="Rubin E."/>
        </authorList>
    </citation>
    <scope>NUCLEOTIDE SEQUENCE [LARGE SCALE GENOMIC DNA]</scope>
    <source>
        <strain evidence="1 2">USBA 36</strain>
    </source>
</reference>
<dbReference type="GO" id="GO:0016740">
    <property type="term" value="F:transferase activity"/>
    <property type="evidence" value="ECO:0007669"/>
    <property type="project" value="UniProtKB-KW"/>
</dbReference>
<evidence type="ECO:0000313" key="2">
    <source>
        <dbReference type="Proteomes" id="UP000277424"/>
    </source>
</evidence>
<dbReference type="SUPFAM" id="SSF52540">
    <property type="entry name" value="P-loop containing nucleoside triphosphate hydrolases"/>
    <property type="match status" value="1"/>
</dbReference>
<keyword evidence="1" id="KW-0808">Transferase</keyword>
<dbReference type="Gene3D" id="3.40.50.300">
    <property type="entry name" value="P-loop containing nucleotide triphosphate hydrolases"/>
    <property type="match status" value="1"/>
</dbReference>
<name>A0A420WGK8_9PROT</name>
<dbReference type="AlphaFoldDB" id="A0A420WGK8"/>
<sequence length="259" mass="28713">MKLRLIHQLARSGGTLVNRLLLAQGVAVLSEVHPLGWANLDPLAQARDWFGLIGADDLQGQDGLPYADALALIADKARRKRRPLAIRDWSHLDFMPIGMGLKPALVSAQAAVLASRFDLLRVVTVRHPLDQWLSLAAMLTSEGRPPRQAELEHWLDGMVAFAVMAAATGFVRYEDIAADPAAGMEELCRKLDLPFDPARLEGWRETTQFSTGGVPGRAASSTAIERLEPRPAPLHILHRLNRDRRYRQALELLGYEVWA</sequence>
<dbReference type="EMBL" id="RBIG01000002">
    <property type="protein sequence ID" value="RKQ70089.1"/>
    <property type="molecule type" value="Genomic_DNA"/>
</dbReference>
<proteinExistence type="predicted"/>
<dbReference type="Proteomes" id="UP000277424">
    <property type="component" value="Unassembled WGS sequence"/>
</dbReference>
<dbReference type="InterPro" id="IPR027417">
    <property type="entry name" value="P-loop_NTPase"/>
</dbReference>
<protein>
    <submittedName>
        <fullName evidence="1">Sulfotransferase family protein</fullName>
    </submittedName>
</protein>
<gene>
    <name evidence="1" type="ORF">BCL74_2027</name>
</gene>
<dbReference type="RefSeq" id="WP_121219654.1">
    <property type="nucleotide sequence ID" value="NZ_RBIG01000002.1"/>
</dbReference>
<organism evidence="1 2">
    <name type="scientific">Oceanibaculum indicum</name>
    <dbReference type="NCBI Taxonomy" id="526216"/>
    <lineage>
        <taxon>Bacteria</taxon>
        <taxon>Pseudomonadati</taxon>
        <taxon>Pseudomonadota</taxon>
        <taxon>Alphaproteobacteria</taxon>
        <taxon>Rhodospirillales</taxon>
        <taxon>Oceanibaculaceae</taxon>
        <taxon>Oceanibaculum</taxon>
    </lineage>
</organism>